<feature type="domain" description="ABC transporter" evidence="9">
    <location>
        <begin position="414"/>
        <end position="637"/>
    </location>
</feature>
<feature type="transmembrane region" description="Helical" evidence="8">
    <location>
        <begin position="180"/>
        <end position="201"/>
    </location>
</feature>
<dbReference type="Pfam" id="PF00005">
    <property type="entry name" value="ABC_tran"/>
    <property type="match status" value="2"/>
</dbReference>
<keyword evidence="2" id="KW-0813">Transport</keyword>
<comment type="caution">
    <text evidence="11">The sequence shown here is derived from an EMBL/GenBank/DDBJ whole genome shotgun (WGS) entry which is preliminary data.</text>
</comment>
<dbReference type="InterPro" id="IPR036640">
    <property type="entry name" value="ABC1_TM_sf"/>
</dbReference>
<dbReference type="FunFam" id="3.40.50.300:FF:000482">
    <property type="entry name" value="Multidrug resistance-associated protein member 4"/>
    <property type="match status" value="1"/>
</dbReference>
<comment type="subcellular location">
    <subcellularLocation>
        <location evidence="1">Membrane</location>
        <topology evidence="1">Multi-pass membrane protein</topology>
    </subcellularLocation>
</comment>
<feature type="transmembrane region" description="Helical" evidence="8">
    <location>
        <begin position="106"/>
        <end position="128"/>
    </location>
</feature>
<feature type="transmembrane region" description="Helical" evidence="8">
    <location>
        <begin position="698"/>
        <end position="716"/>
    </location>
</feature>
<dbReference type="FunFam" id="1.20.1560.10:FF:000026">
    <property type="entry name" value="Multidrug resistance-associated protein lethal(2)03659"/>
    <property type="match status" value="1"/>
</dbReference>
<dbReference type="PANTHER" id="PTHR24223">
    <property type="entry name" value="ATP-BINDING CASSETTE SUB-FAMILY C"/>
    <property type="match status" value="1"/>
</dbReference>
<evidence type="ECO:0000256" key="6">
    <source>
        <dbReference type="ARBA" id="ARBA00022989"/>
    </source>
</evidence>
<dbReference type="Gene3D" id="1.20.1560.10">
    <property type="entry name" value="ABC transporter type 1, transmembrane domain"/>
    <property type="match status" value="2"/>
</dbReference>
<dbReference type="PROSITE" id="PS50929">
    <property type="entry name" value="ABC_TM1F"/>
    <property type="match status" value="2"/>
</dbReference>
<reference evidence="11 12" key="1">
    <citation type="journal article" date="2021" name="BMC Biol.">
        <title>Horizontally acquired antibacterial genes associated with adaptive radiation of ladybird beetles.</title>
        <authorList>
            <person name="Li H.S."/>
            <person name="Tang X.F."/>
            <person name="Huang Y.H."/>
            <person name="Xu Z.Y."/>
            <person name="Chen M.L."/>
            <person name="Du X.Y."/>
            <person name="Qiu B.Y."/>
            <person name="Chen P.T."/>
            <person name="Zhang W."/>
            <person name="Slipinski A."/>
            <person name="Escalona H.E."/>
            <person name="Waterhouse R.M."/>
            <person name="Zwick A."/>
            <person name="Pang H."/>
        </authorList>
    </citation>
    <scope>NUCLEOTIDE SEQUENCE [LARGE SCALE GENOMIC DNA]</scope>
    <source>
        <strain evidence="11">SYSU2018</strain>
    </source>
</reference>
<dbReference type="CDD" id="cd03250">
    <property type="entry name" value="ABCC_MRP_domain1"/>
    <property type="match status" value="1"/>
</dbReference>
<evidence type="ECO:0000256" key="1">
    <source>
        <dbReference type="ARBA" id="ARBA00004141"/>
    </source>
</evidence>
<feature type="domain" description="ABC transmembrane type-1" evidence="10">
    <location>
        <begin position="80"/>
        <end position="348"/>
    </location>
</feature>
<name>A0ABD2NXC8_9CUCU</name>
<dbReference type="InterPro" id="IPR003439">
    <property type="entry name" value="ABC_transporter-like_ATP-bd"/>
</dbReference>
<dbReference type="InterPro" id="IPR017871">
    <property type="entry name" value="ABC_transporter-like_CS"/>
</dbReference>
<evidence type="ECO:0000256" key="8">
    <source>
        <dbReference type="SAM" id="Phobius"/>
    </source>
</evidence>
<feature type="transmembrane region" description="Helical" evidence="8">
    <location>
        <begin position="64"/>
        <end position="86"/>
    </location>
</feature>
<feature type="transmembrane region" description="Helical" evidence="8">
    <location>
        <begin position="331"/>
        <end position="350"/>
    </location>
</feature>
<dbReference type="SUPFAM" id="SSF52540">
    <property type="entry name" value="P-loop containing nucleoside triphosphate hydrolases"/>
    <property type="match status" value="2"/>
</dbReference>
<dbReference type="SMART" id="SM00382">
    <property type="entry name" value="AAA"/>
    <property type="match status" value="2"/>
</dbReference>
<keyword evidence="6 8" id="KW-1133">Transmembrane helix</keyword>
<keyword evidence="3 8" id="KW-0812">Transmembrane</keyword>
<keyword evidence="4" id="KW-0547">Nucleotide-binding</keyword>
<dbReference type="PROSITE" id="PS00211">
    <property type="entry name" value="ABC_TRANSPORTER_1"/>
    <property type="match status" value="2"/>
</dbReference>
<evidence type="ECO:0000256" key="2">
    <source>
        <dbReference type="ARBA" id="ARBA00022448"/>
    </source>
</evidence>
<dbReference type="PROSITE" id="PS50893">
    <property type="entry name" value="ABC_TRANSPORTER_2"/>
    <property type="match status" value="2"/>
</dbReference>
<dbReference type="CDD" id="cd03244">
    <property type="entry name" value="ABCC_MRP_domain2"/>
    <property type="match status" value="1"/>
</dbReference>
<organism evidence="11 12">
    <name type="scientific">Cryptolaemus montrouzieri</name>
    <dbReference type="NCBI Taxonomy" id="559131"/>
    <lineage>
        <taxon>Eukaryota</taxon>
        <taxon>Metazoa</taxon>
        <taxon>Ecdysozoa</taxon>
        <taxon>Arthropoda</taxon>
        <taxon>Hexapoda</taxon>
        <taxon>Insecta</taxon>
        <taxon>Pterygota</taxon>
        <taxon>Neoptera</taxon>
        <taxon>Endopterygota</taxon>
        <taxon>Coleoptera</taxon>
        <taxon>Polyphaga</taxon>
        <taxon>Cucujiformia</taxon>
        <taxon>Coccinelloidea</taxon>
        <taxon>Coccinellidae</taxon>
        <taxon>Scymninae</taxon>
        <taxon>Scymnini</taxon>
        <taxon>Cryptolaemus</taxon>
    </lineage>
</organism>
<evidence type="ECO:0000259" key="10">
    <source>
        <dbReference type="PROSITE" id="PS50929"/>
    </source>
</evidence>
<feature type="transmembrane region" description="Helical" evidence="8">
    <location>
        <begin position="847"/>
        <end position="866"/>
    </location>
</feature>
<feature type="transmembrane region" description="Helical" evidence="8">
    <location>
        <begin position="749"/>
        <end position="773"/>
    </location>
</feature>
<dbReference type="EMBL" id="JABFTP020000144">
    <property type="protein sequence ID" value="KAL3283208.1"/>
    <property type="molecule type" value="Genomic_DNA"/>
</dbReference>
<evidence type="ECO:0000256" key="5">
    <source>
        <dbReference type="ARBA" id="ARBA00022840"/>
    </source>
</evidence>
<feature type="transmembrane region" description="Helical" evidence="8">
    <location>
        <begin position="207"/>
        <end position="225"/>
    </location>
</feature>
<dbReference type="PANTHER" id="PTHR24223:SF448">
    <property type="entry name" value="FI20146P1-RELATED"/>
    <property type="match status" value="1"/>
</dbReference>
<feature type="transmembrane region" description="Helical" evidence="8">
    <location>
        <begin position="286"/>
        <end position="311"/>
    </location>
</feature>
<protein>
    <recommendedName>
        <fullName evidence="13">Multidrug resistance-associated protein lethal(2)03659</fullName>
    </recommendedName>
</protein>
<dbReference type="FunFam" id="1.20.1560.10:FF:000014">
    <property type="entry name" value="Multidrug resistance-associated protein member 4"/>
    <property type="match status" value="1"/>
</dbReference>
<keyword evidence="12" id="KW-1185">Reference proteome</keyword>
<dbReference type="InterPro" id="IPR050173">
    <property type="entry name" value="ABC_transporter_C-like"/>
</dbReference>
<dbReference type="SUPFAM" id="SSF90123">
    <property type="entry name" value="ABC transporter transmembrane region"/>
    <property type="match status" value="2"/>
</dbReference>
<dbReference type="Pfam" id="PF00664">
    <property type="entry name" value="ABC_membrane"/>
    <property type="match status" value="2"/>
</dbReference>
<accession>A0ABD2NXC8</accession>
<keyword evidence="7 8" id="KW-0472">Membrane</keyword>
<gene>
    <name evidence="11" type="ORF">HHI36_006357</name>
</gene>
<dbReference type="GO" id="GO:0005524">
    <property type="term" value="F:ATP binding"/>
    <property type="evidence" value="ECO:0007669"/>
    <property type="project" value="UniProtKB-KW"/>
</dbReference>
<proteinExistence type="predicted"/>
<feature type="transmembrane region" description="Helical" evidence="8">
    <location>
        <begin position="823"/>
        <end position="841"/>
    </location>
</feature>
<keyword evidence="5" id="KW-0067">ATP-binding</keyword>
<dbReference type="InterPro" id="IPR027417">
    <property type="entry name" value="P-loop_NTPase"/>
</dbReference>
<evidence type="ECO:0000256" key="7">
    <source>
        <dbReference type="ARBA" id="ARBA00023136"/>
    </source>
</evidence>
<sequence>MFPIFKRTYRKEMTEDDVFEPLPEHKSGPLGDQLEKIWKEEYRIPGHKERALHRALFRLFGFKFMLYGIIKGIEECFMVILLPISIGKVVSFFQYDKSSMSTQEVYMYSAFISLTFLLDTLTTHPVFMGLSHVCMKMRVACSTLLYRKALRLSRTSLSKTTVGQIINLLSNDVSKFDEGFLLFHFIWIAPMQTCFGLYLIYREIQVSAFFGMAFLLAFIPLQVWVGKRTSTLRLRTATRTDERVRMMNEIITGIQVIKMYCWEKPFTKLIELARKKEIKAIRAHQYLVGLIYALEMFITRTSIFISVLTFVLLGNFISADKVFAITGIYNVIRPLITTLFSISISCIAEVNVSVGRINKFLCYEEYVKEKESSDLPETNVLKEKNIFVDLEKLQKTENVFEFKLMNGTYKKPGIILENVDAVWISDSGDKDLENLNLNISGNQLIAVIGPVGSGKSSLIHLFLKELTVISGNMELHGRVSYASQEPWLFSGSIRQNILFGEEYDKDRYDSIVKVCALEPDFEHFPHGDKTLVGERGKILSGGQKARINLARCVYKQADIYLLDDPLSAVDVNVGKHLYFQCIDQYLSNKICILVTHQLQYLHTADRILIMEDGMIQQSGTYNELQTNGLDFAQLLSKTNTEESDKDKKKIKSRQISVSTSLVGEDDEDQLVDEEEMKHGKIELKTYFEYARSGGNSSIILLLLLTFAVGHLITYGGDYFLTYWVNLEQDFKSSNHSNTTNLPFSRENIIYIYTGITVGTIIFALTQATFYMGFFMKAATNLHNTTFDRVIRATMNFFNLNPSGRILNRFSEDIGIVDEYIPHILYDVTTVGLLYISVVILVSLVEPLMFPASLILSAIFVTFRGVYLKTSRNVKRIVAVTRSPMYSHITATLHGITTIRAFNAESFLIDEFDYFQDRNSSANFLFLASSQCFGFWINFLCVCFISIATFALVIFSEGLHGGDIGLVITEYIGLLTSLDWGMRQWSELENQMTSTERVIEYKQIEIEPERPPVTNLPRDWPTEGLLEFRDISLKYNESDPYVLKNISFVVKPKEKIGIVGRTGAGKSSIITSLFQLYPLEGSILIDGVDSTKLPFKDVRTKIAIIPQEPVLFSGTMRKNLDPFEEYGDEVLWNALEQVELKETVDEMAQGLNAVVSEGGSNFSVGERQLVCLARALIRHNKILVLDEATANVDPYTDSLIQKTIRNKFANCTVLTIAHRLNTVMDSDKILVMKAGRVEEFDHPYALLQNEESLLYSLVQATGDATSKELTYIAKENYENRMKATTEE</sequence>
<feature type="domain" description="ABC transporter" evidence="9">
    <location>
        <begin position="1025"/>
        <end position="1258"/>
    </location>
</feature>
<dbReference type="Gene3D" id="3.40.50.300">
    <property type="entry name" value="P-loop containing nucleotide triphosphate hydrolases"/>
    <property type="match status" value="2"/>
</dbReference>
<dbReference type="InterPro" id="IPR011527">
    <property type="entry name" value="ABC1_TM_dom"/>
</dbReference>
<evidence type="ECO:0000313" key="11">
    <source>
        <dbReference type="EMBL" id="KAL3283208.1"/>
    </source>
</evidence>
<dbReference type="InterPro" id="IPR003593">
    <property type="entry name" value="AAA+_ATPase"/>
</dbReference>
<dbReference type="GO" id="GO:0016020">
    <property type="term" value="C:membrane"/>
    <property type="evidence" value="ECO:0007669"/>
    <property type="project" value="UniProtKB-SubCell"/>
</dbReference>
<feature type="domain" description="ABC transmembrane type-1" evidence="10">
    <location>
        <begin position="700"/>
        <end position="989"/>
    </location>
</feature>
<evidence type="ECO:0000256" key="4">
    <source>
        <dbReference type="ARBA" id="ARBA00022741"/>
    </source>
</evidence>
<evidence type="ECO:0000256" key="3">
    <source>
        <dbReference type="ARBA" id="ARBA00022692"/>
    </source>
</evidence>
<evidence type="ECO:0000313" key="12">
    <source>
        <dbReference type="Proteomes" id="UP001516400"/>
    </source>
</evidence>
<dbReference type="FunFam" id="3.40.50.300:FF:000163">
    <property type="entry name" value="Multidrug resistance-associated protein member 4"/>
    <property type="match status" value="1"/>
</dbReference>
<feature type="transmembrane region" description="Helical" evidence="8">
    <location>
        <begin position="932"/>
        <end position="954"/>
    </location>
</feature>
<dbReference type="Proteomes" id="UP001516400">
    <property type="component" value="Unassembled WGS sequence"/>
</dbReference>
<evidence type="ECO:0008006" key="13">
    <source>
        <dbReference type="Google" id="ProtNLM"/>
    </source>
</evidence>
<evidence type="ECO:0000259" key="9">
    <source>
        <dbReference type="PROSITE" id="PS50893"/>
    </source>
</evidence>